<accession>A0ABU1VQS7</accession>
<feature type="compositionally biased region" description="Low complexity" evidence="1">
    <location>
        <begin position="120"/>
        <end position="156"/>
    </location>
</feature>
<gene>
    <name evidence="2" type="ORF">J2X04_002218</name>
</gene>
<protein>
    <recommendedName>
        <fullName evidence="4">Protein sip-5</fullName>
    </recommendedName>
</protein>
<feature type="region of interest" description="Disordered" evidence="1">
    <location>
        <begin position="100"/>
        <end position="156"/>
    </location>
</feature>
<name>A0ABU1VQS7_9GAMM</name>
<organism evidence="2 3">
    <name type="scientific">Agrilutibacter niabensis</name>
    <dbReference type="NCBI Taxonomy" id="380628"/>
    <lineage>
        <taxon>Bacteria</taxon>
        <taxon>Pseudomonadati</taxon>
        <taxon>Pseudomonadota</taxon>
        <taxon>Gammaproteobacteria</taxon>
        <taxon>Lysobacterales</taxon>
        <taxon>Lysobacteraceae</taxon>
        <taxon>Agrilutibacter</taxon>
    </lineage>
</organism>
<dbReference type="RefSeq" id="WP_310054282.1">
    <property type="nucleotide sequence ID" value="NZ_JAVDVW010000002.1"/>
</dbReference>
<proteinExistence type="predicted"/>
<keyword evidence="3" id="KW-1185">Reference proteome</keyword>
<dbReference type="EMBL" id="JAVDVW010000002">
    <property type="protein sequence ID" value="MDR7099837.1"/>
    <property type="molecule type" value="Genomic_DNA"/>
</dbReference>
<sequence length="156" mass="15743">MGFKQLLTKVQQAEAALEARERRVGAEWQRLKVTWKEGWTPGRVIIAGLVSGFVVGRAAPVRAAARSGQIMQLVTMLSGLFAGGSAQVAATEAEHAADTAEGVADAVAPQAGSTQSGAVPSGAVPSGAARAPAAQTPSSQAPSQAAAAQDFPPSEP</sequence>
<evidence type="ECO:0000313" key="3">
    <source>
        <dbReference type="Proteomes" id="UP001267878"/>
    </source>
</evidence>
<evidence type="ECO:0000256" key="1">
    <source>
        <dbReference type="SAM" id="MobiDB-lite"/>
    </source>
</evidence>
<dbReference type="Proteomes" id="UP001267878">
    <property type="component" value="Unassembled WGS sequence"/>
</dbReference>
<evidence type="ECO:0000313" key="2">
    <source>
        <dbReference type="EMBL" id="MDR7099837.1"/>
    </source>
</evidence>
<evidence type="ECO:0008006" key="4">
    <source>
        <dbReference type="Google" id="ProtNLM"/>
    </source>
</evidence>
<comment type="caution">
    <text evidence="2">The sequence shown here is derived from an EMBL/GenBank/DDBJ whole genome shotgun (WGS) entry which is preliminary data.</text>
</comment>
<reference evidence="2 3" key="1">
    <citation type="submission" date="2023-07" db="EMBL/GenBank/DDBJ databases">
        <title>Sorghum-associated microbial communities from plants grown in Nebraska, USA.</title>
        <authorList>
            <person name="Schachtman D."/>
        </authorList>
    </citation>
    <scope>NUCLEOTIDE SEQUENCE [LARGE SCALE GENOMIC DNA]</scope>
    <source>
        <strain evidence="2 3">BE187</strain>
    </source>
</reference>